<dbReference type="Proteomes" id="UP001315686">
    <property type="component" value="Unassembled WGS sequence"/>
</dbReference>
<dbReference type="PROSITE" id="PS51186">
    <property type="entry name" value="GNAT"/>
    <property type="match status" value="1"/>
</dbReference>
<keyword evidence="3" id="KW-1185">Reference proteome</keyword>
<sequence length="165" mass="18594">MAMLFEGAAGAMHKSCTSDAHPMHMNLRRAAASDAAPCGQIVNDWIDETEWHPRVHSHASVARHFAGTVWTEREVWVYGDPAEGFVAIDNDDDMITGLYVARRRRGIGSALMGQAKAGRDRLQLWTHQPNLAAQRFYLHHGFRAVERTDGDNEEKVPDVRFEWLA</sequence>
<evidence type="ECO:0000313" key="2">
    <source>
        <dbReference type="EMBL" id="MBT0956116.1"/>
    </source>
</evidence>
<dbReference type="GO" id="GO:0016747">
    <property type="term" value="F:acyltransferase activity, transferring groups other than amino-acyl groups"/>
    <property type="evidence" value="ECO:0007669"/>
    <property type="project" value="InterPro"/>
</dbReference>
<dbReference type="Pfam" id="PF13508">
    <property type="entry name" value="Acetyltransf_7"/>
    <property type="match status" value="1"/>
</dbReference>
<comment type="caution">
    <text evidence="2">The sequence shown here is derived from an EMBL/GenBank/DDBJ whole genome shotgun (WGS) entry which is preliminary data.</text>
</comment>
<dbReference type="AlphaFoldDB" id="A0AAP2CM52"/>
<evidence type="ECO:0000313" key="3">
    <source>
        <dbReference type="Proteomes" id="UP001315686"/>
    </source>
</evidence>
<dbReference type="InterPro" id="IPR016181">
    <property type="entry name" value="Acyl_CoA_acyltransferase"/>
</dbReference>
<dbReference type="EMBL" id="JADQAZ010000001">
    <property type="protein sequence ID" value="MBT0956116.1"/>
    <property type="molecule type" value="Genomic_DNA"/>
</dbReference>
<dbReference type="SUPFAM" id="SSF55729">
    <property type="entry name" value="Acyl-CoA N-acyltransferases (Nat)"/>
    <property type="match status" value="1"/>
</dbReference>
<dbReference type="InterPro" id="IPR000182">
    <property type="entry name" value="GNAT_dom"/>
</dbReference>
<organism evidence="2 3">
    <name type="scientific">Harenicola maris</name>
    <dbReference type="NCBI Taxonomy" id="2841044"/>
    <lineage>
        <taxon>Bacteria</taxon>
        <taxon>Pseudomonadati</taxon>
        <taxon>Pseudomonadota</taxon>
        <taxon>Alphaproteobacteria</taxon>
        <taxon>Rhodobacterales</taxon>
        <taxon>Paracoccaceae</taxon>
        <taxon>Harenicola</taxon>
    </lineage>
</organism>
<evidence type="ECO:0000259" key="1">
    <source>
        <dbReference type="PROSITE" id="PS51186"/>
    </source>
</evidence>
<dbReference type="RefSeq" id="WP_327792329.1">
    <property type="nucleotide sequence ID" value="NZ_JADQAZ010000001.1"/>
</dbReference>
<accession>A0AAP2CM52</accession>
<name>A0AAP2CM52_9RHOB</name>
<feature type="domain" description="N-acetyltransferase" evidence="1">
    <location>
        <begin position="25"/>
        <end position="165"/>
    </location>
</feature>
<protein>
    <submittedName>
        <fullName evidence="2">GNAT family N-acetyltransferase</fullName>
    </submittedName>
</protein>
<reference evidence="2 3" key="1">
    <citation type="journal article" date="2021" name="Arch. Microbiol.">
        <title>Harenicola maris gen. nov., sp. nov. isolated from the Sea of Japan shallow sediments.</title>
        <authorList>
            <person name="Romanenko L.A."/>
            <person name="Kurilenko V.V."/>
            <person name="Chernysheva N.Y."/>
            <person name="Tekutyeva L.A."/>
            <person name="Velansky P.V."/>
            <person name="Svetashev V.I."/>
            <person name="Isaeva M.P."/>
        </authorList>
    </citation>
    <scope>NUCLEOTIDE SEQUENCE [LARGE SCALE GENOMIC DNA]</scope>
    <source>
        <strain evidence="2 3">KMM 3653</strain>
    </source>
</reference>
<dbReference type="Gene3D" id="3.40.630.30">
    <property type="match status" value="1"/>
</dbReference>
<proteinExistence type="predicted"/>
<gene>
    <name evidence="2" type="ORF">IV417_01850</name>
</gene>